<proteinExistence type="predicted"/>
<keyword evidence="2" id="KW-1185">Reference proteome</keyword>
<dbReference type="RefSeq" id="WP_250921661.1">
    <property type="nucleotide sequence ID" value="NZ_JAMQAW010000030.1"/>
</dbReference>
<sequence length="102" mass="11643">MVDTVTVTWQVHGKPDVRDLGKSIITPQTVRLIYRLDSPGPINGIYPVRAEVTGPARSAQTNKPYSDGIRHLTEFFDRDQPQHWPTWLIQLGAEHRPQQHHA</sequence>
<comment type="caution">
    <text evidence="1">The sequence shown here is derived from an EMBL/GenBank/DDBJ whole genome shotgun (WGS) entry which is preliminary data.</text>
</comment>
<dbReference type="EMBL" id="JAMQAW010000030">
    <property type="protein sequence ID" value="MCM2391326.1"/>
    <property type="molecule type" value="Genomic_DNA"/>
</dbReference>
<dbReference type="Proteomes" id="UP001431429">
    <property type="component" value="Unassembled WGS sequence"/>
</dbReference>
<organism evidence="1 2">
    <name type="scientific">Streptomyces albipurpureus</name>
    <dbReference type="NCBI Taxonomy" id="2897419"/>
    <lineage>
        <taxon>Bacteria</taxon>
        <taxon>Bacillati</taxon>
        <taxon>Actinomycetota</taxon>
        <taxon>Actinomycetes</taxon>
        <taxon>Kitasatosporales</taxon>
        <taxon>Streptomycetaceae</taxon>
        <taxon>Streptomyces</taxon>
    </lineage>
</organism>
<gene>
    <name evidence="1" type="ORF">NBG84_24045</name>
</gene>
<accession>A0ABT0USW4</accession>
<name>A0ABT0USW4_9ACTN</name>
<evidence type="ECO:0000313" key="2">
    <source>
        <dbReference type="Proteomes" id="UP001431429"/>
    </source>
</evidence>
<protein>
    <submittedName>
        <fullName evidence="1">Uncharacterized protein</fullName>
    </submittedName>
</protein>
<evidence type="ECO:0000313" key="1">
    <source>
        <dbReference type="EMBL" id="MCM2391326.1"/>
    </source>
</evidence>
<reference evidence="1" key="1">
    <citation type="submission" date="2022-06" db="EMBL/GenBank/DDBJ databases">
        <title>Genome public.</title>
        <authorList>
            <person name="Sun Q."/>
        </authorList>
    </citation>
    <scope>NUCLEOTIDE SEQUENCE</scope>
    <source>
        <strain evidence="1">CWNU-1</strain>
    </source>
</reference>